<evidence type="ECO:0000256" key="1">
    <source>
        <dbReference type="SAM" id="Phobius"/>
    </source>
</evidence>
<dbReference type="Proteomes" id="UP000249081">
    <property type="component" value="Unassembled WGS sequence"/>
</dbReference>
<keyword evidence="1" id="KW-1133">Transmembrane helix</keyword>
<keyword evidence="1" id="KW-0472">Membrane</keyword>
<dbReference type="AlphaFoldDB" id="A0A2W4WU36"/>
<feature type="transmembrane region" description="Helical" evidence="1">
    <location>
        <begin position="6"/>
        <end position="25"/>
    </location>
</feature>
<sequence>MDRSKLVAIITGVISLLLAVGYLVLVQLLDFRGDMVPAPLSALPQGWPHIFSLSSLTHPSFF</sequence>
<dbReference type="EMBL" id="QBMN01000006">
    <property type="protein sequence ID" value="PZO45399.1"/>
    <property type="molecule type" value="Genomic_DNA"/>
</dbReference>
<evidence type="ECO:0000313" key="3">
    <source>
        <dbReference type="Proteomes" id="UP000249081"/>
    </source>
</evidence>
<proteinExistence type="predicted"/>
<gene>
    <name evidence="2" type="ORF">DCF17_01475</name>
</gene>
<comment type="caution">
    <text evidence="2">The sequence shown here is derived from an EMBL/GenBank/DDBJ whole genome shotgun (WGS) entry which is preliminary data.</text>
</comment>
<evidence type="ECO:0000313" key="2">
    <source>
        <dbReference type="EMBL" id="PZO45399.1"/>
    </source>
</evidence>
<reference evidence="2 3" key="2">
    <citation type="submission" date="2018-06" db="EMBL/GenBank/DDBJ databases">
        <title>Metagenomic assembly of (sub)arctic Cyanobacteria and their associated microbiome from non-axenic cultures.</title>
        <authorList>
            <person name="Baurain D."/>
        </authorList>
    </citation>
    <scope>NUCLEOTIDE SEQUENCE [LARGE SCALE GENOMIC DNA]</scope>
    <source>
        <strain evidence="2">ULC041bin1</strain>
    </source>
</reference>
<name>A0A2W4WU36_9CYAN</name>
<organism evidence="2 3">
    <name type="scientific">Shackletoniella antarctica</name>
    <dbReference type="NCBI Taxonomy" id="268115"/>
    <lineage>
        <taxon>Bacteria</taxon>
        <taxon>Bacillati</taxon>
        <taxon>Cyanobacteriota</taxon>
        <taxon>Cyanophyceae</taxon>
        <taxon>Oculatellales</taxon>
        <taxon>Oculatellaceae</taxon>
        <taxon>Shackletoniella</taxon>
    </lineage>
</organism>
<reference evidence="3" key="1">
    <citation type="submission" date="2018-04" db="EMBL/GenBank/DDBJ databases">
        <authorList>
            <person name="Cornet L."/>
        </authorList>
    </citation>
    <scope>NUCLEOTIDE SEQUENCE [LARGE SCALE GENOMIC DNA]</scope>
</reference>
<protein>
    <submittedName>
        <fullName evidence="2">Glucose-inhibited division protein A</fullName>
    </submittedName>
</protein>
<accession>A0A2W4WU36</accession>
<keyword evidence="1" id="KW-0812">Transmembrane</keyword>